<dbReference type="AlphaFoldDB" id="A0AAN7C540"/>
<dbReference type="Proteomes" id="UP001303760">
    <property type="component" value="Unassembled WGS sequence"/>
</dbReference>
<name>A0AAN7C540_9PEZI</name>
<accession>A0AAN7C540</accession>
<sequence length="175" mass="19782">MAAMSASNITILWRAHRRVGNCALVEIKDVGVEMRRKGEVENRSDIQLHGTATWLGSQWMNVPPMMIQPSRKPVCTVNKKVEMFTPPHLVAYSMRLREAVLNLEAVHTPRVERGPKLSQFLIGHEPQACGFGPYSSPVSNRHIKFGFQGYHIVLYDMSSQASWLALDRKGNRRGD</sequence>
<evidence type="ECO:0000313" key="2">
    <source>
        <dbReference type="Proteomes" id="UP001303760"/>
    </source>
</evidence>
<comment type="caution">
    <text evidence="1">The sequence shown here is derived from an EMBL/GenBank/DDBJ whole genome shotgun (WGS) entry which is preliminary data.</text>
</comment>
<gene>
    <name evidence="1" type="ORF">C8A03DRAFT_36568</name>
</gene>
<keyword evidence="2" id="KW-1185">Reference proteome</keyword>
<protein>
    <submittedName>
        <fullName evidence="1">Uncharacterized protein</fullName>
    </submittedName>
</protein>
<dbReference type="EMBL" id="MU860255">
    <property type="protein sequence ID" value="KAK4235573.1"/>
    <property type="molecule type" value="Genomic_DNA"/>
</dbReference>
<evidence type="ECO:0000313" key="1">
    <source>
        <dbReference type="EMBL" id="KAK4235573.1"/>
    </source>
</evidence>
<proteinExistence type="predicted"/>
<reference evidence="1" key="1">
    <citation type="journal article" date="2023" name="Mol. Phylogenet. Evol.">
        <title>Genome-scale phylogeny and comparative genomics of the fungal order Sordariales.</title>
        <authorList>
            <person name="Hensen N."/>
            <person name="Bonometti L."/>
            <person name="Westerberg I."/>
            <person name="Brannstrom I.O."/>
            <person name="Guillou S."/>
            <person name="Cros-Aarteil S."/>
            <person name="Calhoun S."/>
            <person name="Haridas S."/>
            <person name="Kuo A."/>
            <person name="Mondo S."/>
            <person name="Pangilinan J."/>
            <person name="Riley R."/>
            <person name="LaButti K."/>
            <person name="Andreopoulos B."/>
            <person name="Lipzen A."/>
            <person name="Chen C."/>
            <person name="Yan M."/>
            <person name="Daum C."/>
            <person name="Ng V."/>
            <person name="Clum A."/>
            <person name="Steindorff A."/>
            <person name="Ohm R.A."/>
            <person name="Martin F."/>
            <person name="Silar P."/>
            <person name="Natvig D.O."/>
            <person name="Lalanne C."/>
            <person name="Gautier V."/>
            <person name="Ament-Velasquez S.L."/>
            <person name="Kruys A."/>
            <person name="Hutchinson M.I."/>
            <person name="Powell A.J."/>
            <person name="Barry K."/>
            <person name="Miller A.N."/>
            <person name="Grigoriev I.V."/>
            <person name="Debuchy R."/>
            <person name="Gladieux P."/>
            <person name="Hiltunen Thoren M."/>
            <person name="Johannesson H."/>
        </authorList>
    </citation>
    <scope>NUCLEOTIDE SEQUENCE</scope>
    <source>
        <strain evidence="1">CBS 532.94</strain>
    </source>
</reference>
<organism evidence="1 2">
    <name type="scientific">Achaetomium macrosporum</name>
    <dbReference type="NCBI Taxonomy" id="79813"/>
    <lineage>
        <taxon>Eukaryota</taxon>
        <taxon>Fungi</taxon>
        <taxon>Dikarya</taxon>
        <taxon>Ascomycota</taxon>
        <taxon>Pezizomycotina</taxon>
        <taxon>Sordariomycetes</taxon>
        <taxon>Sordariomycetidae</taxon>
        <taxon>Sordariales</taxon>
        <taxon>Chaetomiaceae</taxon>
        <taxon>Achaetomium</taxon>
    </lineage>
</organism>
<reference evidence="1" key="2">
    <citation type="submission" date="2023-05" db="EMBL/GenBank/DDBJ databases">
        <authorList>
            <consortium name="Lawrence Berkeley National Laboratory"/>
            <person name="Steindorff A."/>
            <person name="Hensen N."/>
            <person name="Bonometti L."/>
            <person name="Westerberg I."/>
            <person name="Brannstrom I.O."/>
            <person name="Guillou S."/>
            <person name="Cros-Aarteil S."/>
            <person name="Calhoun S."/>
            <person name="Haridas S."/>
            <person name="Kuo A."/>
            <person name="Mondo S."/>
            <person name="Pangilinan J."/>
            <person name="Riley R."/>
            <person name="Labutti K."/>
            <person name="Andreopoulos B."/>
            <person name="Lipzen A."/>
            <person name="Chen C."/>
            <person name="Yanf M."/>
            <person name="Daum C."/>
            <person name="Ng V."/>
            <person name="Clum A."/>
            <person name="Ohm R."/>
            <person name="Martin F."/>
            <person name="Silar P."/>
            <person name="Natvig D."/>
            <person name="Lalanne C."/>
            <person name="Gautier V."/>
            <person name="Ament-Velasquez S.L."/>
            <person name="Kruys A."/>
            <person name="Hutchinson M.I."/>
            <person name="Powell A.J."/>
            <person name="Barry K."/>
            <person name="Miller A.N."/>
            <person name="Grigoriev I.V."/>
            <person name="Debuchy R."/>
            <person name="Gladieux P."/>
            <person name="Thoren M.H."/>
            <person name="Johannesson H."/>
        </authorList>
    </citation>
    <scope>NUCLEOTIDE SEQUENCE</scope>
    <source>
        <strain evidence="1">CBS 532.94</strain>
    </source>
</reference>